<dbReference type="InterPro" id="IPR036915">
    <property type="entry name" value="Cyclin-like_sf"/>
</dbReference>
<reference evidence="2" key="1">
    <citation type="submission" date="2013-08" db="EMBL/GenBank/DDBJ databases">
        <title>Gene expansion shapes genome architecture in the human pathogen Lichtheimia corymbifera: an evolutionary genomics analysis in the ancient terrestrial Mucorales (Mucoromycotina).</title>
        <authorList>
            <person name="Schwartze V.U."/>
            <person name="Winter S."/>
            <person name="Shelest E."/>
            <person name="Marcet-Houben M."/>
            <person name="Horn F."/>
            <person name="Wehner S."/>
            <person name="Hoffmann K."/>
            <person name="Riege K."/>
            <person name="Sammeth M."/>
            <person name="Nowrousian M."/>
            <person name="Valiante V."/>
            <person name="Linde J."/>
            <person name="Jacobsen I.D."/>
            <person name="Marz M."/>
            <person name="Brakhage A.A."/>
            <person name="Gabaldon T."/>
            <person name="Bocker S."/>
            <person name="Voigt K."/>
        </authorList>
    </citation>
    <scope>NUCLEOTIDE SEQUENCE [LARGE SCALE GENOMIC DNA]</scope>
    <source>
        <strain evidence="2">FSU 9682</strain>
    </source>
</reference>
<dbReference type="SUPFAM" id="SSF47954">
    <property type="entry name" value="Cyclin-like"/>
    <property type="match status" value="2"/>
</dbReference>
<dbReference type="InterPro" id="IPR043198">
    <property type="entry name" value="Cyclin/Ssn8"/>
</dbReference>
<evidence type="ECO:0000313" key="3">
    <source>
        <dbReference type="Proteomes" id="UP000027586"/>
    </source>
</evidence>
<dbReference type="InterPro" id="IPR006671">
    <property type="entry name" value="Cyclin_N"/>
</dbReference>
<dbReference type="Proteomes" id="UP000027586">
    <property type="component" value="Unassembled WGS sequence"/>
</dbReference>
<dbReference type="VEuPathDB" id="FungiDB:LCOR_06212.1"/>
<dbReference type="STRING" id="1263082.A0A068RYH1"/>
<dbReference type="OrthoDB" id="25002at2759"/>
<dbReference type="GO" id="GO:0006357">
    <property type="term" value="P:regulation of transcription by RNA polymerase II"/>
    <property type="evidence" value="ECO:0007669"/>
    <property type="project" value="InterPro"/>
</dbReference>
<dbReference type="Gene3D" id="1.10.472.10">
    <property type="entry name" value="Cyclin-like"/>
    <property type="match status" value="2"/>
</dbReference>
<protein>
    <recommendedName>
        <fullName evidence="1">Cyclin N-terminal domain-containing protein</fullName>
    </recommendedName>
</protein>
<keyword evidence="3" id="KW-1185">Reference proteome</keyword>
<feature type="domain" description="Cyclin N-terminal" evidence="1">
    <location>
        <begin position="14"/>
        <end position="138"/>
    </location>
</feature>
<sequence length="295" mass="34004">MKDTELPLIPNLATIHYLRQAGAMLDLPARTTATAIIYYNQFHQFMLVNKNNECARNNQWVDESMPLYTNEELLATTCLHLACKATDVPRKVRDLVNVGYRYYHPKEDVLQVDETYFRMRSSLVTGELLLVRALSFDLEVTLPFTYCLHVLRAMAAVSWFNKAGNEDKRERRRSRSGSPEYHKDIWRHMEQEMDPELSTIARVAWTFCWDSVCSPRIILTRKPQEIALGCLYLALRTCNAELPVTINQWVDMWGTAENLSVQNIRDVVTDLLDFFDNAPSVLHTDDQQVLSPASA</sequence>
<evidence type="ECO:0000259" key="1">
    <source>
        <dbReference type="Pfam" id="PF00134"/>
    </source>
</evidence>
<organism evidence="2 3">
    <name type="scientific">Lichtheimia corymbifera JMRC:FSU:9682</name>
    <dbReference type="NCBI Taxonomy" id="1263082"/>
    <lineage>
        <taxon>Eukaryota</taxon>
        <taxon>Fungi</taxon>
        <taxon>Fungi incertae sedis</taxon>
        <taxon>Mucoromycota</taxon>
        <taxon>Mucoromycotina</taxon>
        <taxon>Mucoromycetes</taxon>
        <taxon>Mucorales</taxon>
        <taxon>Lichtheimiaceae</taxon>
        <taxon>Lichtheimia</taxon>
    </lineage>
</organism>
<dbReference type="PANTHER" id="PTHR10026">
    <property type="entry name" value="CYCLIN"/>
    <property type="match status" value="1"/>
</dbReference>
<dbReference type="AlphaFoldDB" id="A0A068RYH1"/>
<dbReference type="EMBL" id="CBTN010000027">
    <property type="protein sequence ID" value="CDH55019.1"/>
    <property type="molecule type" value="Genomic_DNA"/>
</dbReference>
<dbReference type="GO" id="GO:0016538">
    <property type="term" value="F:cyclin-dependent protein serine/threonine kinase regulator activity"/>
    <property type="evidence" value="ECO:0007669"/>
    <property type="project" value="InterPro"/>
</dbReference>
<evidence type="ECO:0000313" key="2">
    <source>
        <dbReference type="EMBL" id="CDH55019.1"/>
    </source>
</evidence>
<accession>A0A068RYH1</accession>
<dbReference type="InterPro" id="IPR048055">
    <property type="entry name" value="Cyclin-Q_first_cyclin_box"/>
</dbReference>
<proteinExistence type="predicted"/>
<dbReference type="CDD" id="cd20546">
    <property type="entry name" value="CYCLIN_SpCG1C_ScCTK2-like_rpt2"/>
    <property type="match status" value="1"/>
</dbReference>
<name>A0A068RYH1_9FUNG</name>
<comment type="caution">
    <text evidence="2">The sequence shown here is derived from an EMBL/GenBank/DDBJ whole genome shotgun (WGS) entry which is preliminary data.</text>
</comment>
<dbReference type="Pfam" id="PF00134">
    <property type="entry name" value="Cyclin_N"/>
    <property type="match status" value="1"/>
</dbReference>
<dbReference type="CDD" id="cd20534">
    <property type="entry name" value="CYCLIN_CCNM_CCNQ_rpt1"/>
    <property type="match status" value="1"/>
</dbReference>
<gene>
    <name evidence="2" type="ORF">LCOR_06212.1</name>
</gene>